<name>A0A3B0TJY2_9ZZZZ</name>
<gene>
    <name evidence="2" type="ORF">MNBD_ALPHA09-1764</name>
</gene>
<dbReference type="AlphaFoldDB" id="A0A3B0TJY2"/>
<feature type="region of interest" description="Disordered" evidence="1">
    <location>
        <begin position="48"/>
        <end position="71"/>
    </location>
</feature>
<organism evidence="2">
    <name type="scientific">hydrothermal vent metagenome</name>
    <dbReference type="NCBI Taxonomy" id="652676"/>
    <lineage>
        <taxon>unclassified sequences</taxon>
        <taxon>metagenomes</taxon>
        <taxon>ecological metagenomes</taxon>
    </lineage>
</organism>
<feature type="region of interest" description="Disordered" evidence="1">
    <location>
        <begin position="1"/>
        <end position="29"/>
    </location>
</feature>
<dbReference type="EMBL" id="UOEM01000062">
    <property type="protein sequence ID" value="VAW13607.1"/>
    <property type="molecule type" value="Genomic_DNA"/>
</dbReference>
<accession>A0A3B0TJY2</accession>
<protein>
    <submittedName>
        <fullName evidence="2">Uncharacterized protein</fullName>
    </submittedName>
</protein>
<proteinExistence type="predicted"/>
<evidence type="ECO:0000313" key="2">
    <source>
        <dbReference type="EMBL" id="VAW13607.1"/>
    </source>
</evidence>
<evidence type="ECO:0000256" key="1">
    <source>
        <dbReference type="SAM" id="MobiDB-lite"/>
    </source>
</evidence>
<reference evidence="2" key="1">
    <citation type="submission" date="2018-06" db="EMBL/GenBank/DDBJ databases">
        <authorList>
            <person name="Zhirakovskaya E."/>
        </authorList>
    </citation>
    <scope>NUCLEOTIDE SEQUENCE</scope>
</reference>
<sequence length="71" mass="7837">MASIVSFPNWAGRRTPDFSDPGPGGAKLTKRNKAEIVIFPGIRIERQKFSPADRLPARPGLKTGKPRHERG</sequence>